<evidence type="ECO:0000313" key="1">
    <source>
        <dbReference type="EMBL" id="DAD97247.1"/>
    </source>
</evidence>
<organism evidence="1">
    <name type="scientific">Siphoviridae sp. ctWsj12</name>
    <dbReference type="NCBI Taxonomy" id="2826363"/>
    <lineage>
        <taxon>Viruses</taxon>
        <taxon>Duplodnaviria</taxon>
        <taxon>Heunggongvirae</taxon>
        <taxon>Uroviricota</taxon>
        <taxon>Caudoviricetes</taxon>
    </lineage>
</organism>
<proteinExistence type="predicted"/>
<dbReference type="EMBL" id="BK015233">
    <property type="protein sequence ID" value="DAD97247.1"/>
    <property type="molecule type" value="Genomic_DNA"/>
</dbReference>
<protein>
    <submittedName>
        <fullName evidence="1">Uncharacterized protein</fullName>
    </submittedName>
</protein>
<accession>A0A8S5NSB8</accession>
<sequence length="38" mass="4582">MLFLETSYSKIGLKVVSIQTSIKSEWRRYVERNRKDGY</sequence>
<name>A0A8S5NSB8_9CAUD</name>
<reference evidence="1" key="1">
    <citation type="journal article" date="2021" name="Proc. Natl. Acad. Sci. U.S.A.">
        <title>A Catalog of Tens of Thousands of Viruses from Human Metagenomes Reveals Hidden Associations with Chronic Diseases.</title>
        <authorList>
            <person name="Tisza M.J."/>
            <person name="Buck C.B."/>
        </authorList>
    </citation>
    <scope>NUCLEOTIDE SEQUENCE</scope>
    <source>
        <strain evidence="1">CtWsj12</strain>
    </source>
</reference>